<comment type="caution">
    <text evidence="1">The sequence shown here is derived from an EMBL/GenBank/DDBJ whole genome shotgun (WGS) entry which is preliminary data.</text>
</comment>
<sequence length="64" mass="6865">MIYGYSKLDDAAVKTVQDLEKKMGVTIVAFTGQDVKTADLSEADMKQVQETEAKLGVTLVAVTA</sequence>
<dbReference type="Proteomes" id="UP000319335">
    <property type="component" value="Unassembled WGS sequence"/>
</dbReference>
<accession>A0A7Z8KP62</accession>
<gene>
    <name evidence="1" type="ORF">FKV42_06060</name>
</gene>
<name>A0A7Z8KP62_9EURY</name>
<reference evidence="1 2" key="1">
    <citation type="submission" date="2019-06" db="EMBL/GenBank/DDBJ databases">
        <title>Draft genome sequence of Methanolobus vulcani B1d.</title>
        <authorList>
            <person name="Creighbaum A.J."/>
            <person name="Ticak T."/>
            <person name="Hariraju D."/>
            <person name="Arivett B.A."/>
            <person name="Ferguson D.J.Jr."/>
        </authorList>
    </citation>
    <scope>NUCLEOTIDE SEQUENCE [LARGE SCALE GENOMIC DNA]</scope>
    <source>
        <strain evidence="1 2">B1d</strain>
    </source>
</reference>
<protein>
    <submittedName>
        <fullName evidence="1">Uncharacterized protein</fullName>
    </submittedName>
</protein>
<organism evidence="1 2">
    <name type="scientific">Methanolobus vulcani</name>
    <dbReference type="NCBI Taxonomy" id="38026"/>
    <lineage>
        <taxon>Archaea</taxon>
        <taxon>Methanobacteriati</taxon>
        <taxon>Methanobacteriota</taxon>
        <taxon>Stenosarchaea group</taxon>
        <taxon>Methanomicrobia</taxon>
        <taxon>Methanosarcinales</taxon>
        <taxon>Methanosarcinaceae</taxon>
        <taxon>Methanolobus</taxon>
    </lineage>
</organism>
<evidence type="ECO:0000313" key="1">
    <source>
        <dbReference type="EMBL" id="TQD26311.1"/>
    </source>
</evidence>
<evidence type="ECO:0000313" key="2">
    <source>
        <dbReference type="Proteomes" id="UP000319335"/>
    </source>
</evidence>
<dbReference type="EMBL" id="VIAQ01000012">
    <property type="protein sequence ID" value="TQD26311.1"/>
    <property type="molecule type" value="Genomic_DNA"/>
</dbReference>
<dbReference type="AlphaFoldDB" id="A0A7Z8KP62"/>
<dbReference type="RefSeq" id="WP_154809346.1">
    <property type="nucleotide sequence ID" value="NZ_VIAQ01000012.1"/>
</dbReference>
<proteinExistence type="predicted"/>
<keyword evidence="2" id="KW-1185">Reference proteome</keyword>